<dbReference type="InterPro" id="IPR015946">
    <property type="entry name" value="KH_dom-like_a/b"/>
</dbReference>
<organism evidence="3 6">
    <name type="scientific">Helicobacter bilis</name>
    <dbReference type="NCBI Taxonomy" id="37372"/>
    <lineage>
        <taxon>Bacteria</taxon>
        <taxon>Pseudomonadati</taxon>
        <taxon>Campylobacterota</taxon>
        <taxon>Epsilonproteobacteria</taxon>
        <taxon>Campylobacterales</taxon>
        <taxon>Helicobacteraceae</taxon>
        <taxon>Helicobacter</taxon>
    </lineage>
</organism>
<evidence type="ECO:0000313" key="3">
    <source>
        <dbReference type="EMBL" id="AQQ59410.1"/>
    </source>
</evidence>
<dbReference type="AlphaFoldDB" id="A0A1Q2LG52"/>
<dbReference type="InterPro" id="IPR020627">
    <property type="entry name" value="KhpA"/>
</dbReference>
<dbReference type="InterPro" id="IPR009019">
    <property type="entry name" value="KH_sf_prok-type"/>
</dbReference>
<dbReference type="EMBL" id="JRPH02000013">
    <property type="protein sequence ID" value="TLE04658.1"/>
    <property type="molecule type" value="Genomic_DNA"/>
</dbReference>
<evidence type="ECO:0000256" key="1">
    <source>
        <dbReference type="ARBA" id="ARBA00022490"/>
    </source>
</evidence>
<sequence>MAVSSMQKFSVQDFLEKYVKKIVKYPDDVAITTSAGKHSDYMICIQVANEDIGKIIGKDGKMVSALKNVVSACKAKDNVSYELVVVAHDSTNPCGNAKSQ</sequence>
<reference evidence="3 6" key="2">
    <citation type="submission" date="2017-02" db="EMBL/GenBank/DDBJ databases">
        <title>Whole genome sequencing of Helicobacter bilis strain AAQJH.</title>
        <authorList>
            <person name="Conlan S."/>
            <person name="Thomas P.J."/>
            <person name="Mullikin J."/>
            <person name="Palmore T.N."/>
            <person name="Frank K.M."/>
            <person name="Segre J.A."/>
        </authorList>
    </citation>
    <scope>NUCLEOTIDE SEQUENCE [LARGE SCALE GENOMIC DNA]</scope>
    <source>
        <strain evidence="3 6">AAQJH</strain>
    </source>
</reference>
<dbReference type="SUPFAM" id="SSF54814">
    <property type="entry name" value="Prokaryotic type KH domain (KH-domain type II)"/>
    <property type="match status" value="1"/>
</dbReference>
<dbReference type="GO" id="GO:0003723">
    <property type="term" value="F:RNA binding"/>
    <property type="evidence" value="ECO:0007669"/>
    <property type="project" value="UniProtKB-KW"/>
</dbReference>
<keyword evidence="1" id="KW-0963">Cytoplasm</keyword>
<reference evidence="4" key="3">
    <citation type="submission" date="2018-04" db="EMBL/GenBank/DDBJ databases">
        <authorList>
            <person name="Sheh A."/>
            <person name="Shen Z."/>
            <person name="Mannion A.J."/>
            <person name="Fox J.G."/>
        </authorList>
    </citation>
    <scope>NUCLEOTIDE SEQUENCE</scope>
    <source>
        <strain evidence="4">Missouri</strain>
    </source>
</reference>
<dbReference type="Gene3D" id="3.30.300.20">
    <property type="match status" value="1"/>
</dbReference>
<dbReference type="EMBL" id="CP019645">
    <property type="protein sequence ID" value="AQQ59410.1"/>
    <property type="molecule type" value="Genomic_DNA"/>
</dbReference>
<evidence type="ECO:0000313" key="5">
    <source>
        <dbReference type="Proteomes" id="UP000029870"/>
    </source>
</evidence>
<reference evidence="4 5" key="1">
    <citation type="journal article" date="2014" name="Genome Announc.">
        <title>Draft genome sequences of eight enterohepatic helicobacter species isolated from both laboratory and wild rodents.</title>
        <authorList>
            <person name="Sheh A."/>
            <person name="Shen Z."/>
            <person name="Fox J.G."/>
        </authorList>
    </citation>
    <scope>NUCLEOTIDE SEQUENCE [LARGE SCALE GENOMIC DNA]</scope>
    <source>
        <strain evidence="4 5">Missouri</strain>
    </source>
</reference>
<evidence type="ECO:0000256" key="2">
    <source>
        <dbReference type="ARBA" id="ARBA00022884"/>
    </source>
</evidence>
<dbReference type="STRING" id="37372.XJ32_04110"/>
<accession>A0A1Q2LG52</accession>
<protein>
    <submittedName>
        <fullName evidence="4">KH domain-containing protein</fullName>
    </submittedName>
</protein>
<dbReference type="PANTHER" id="PTHR34654">
    <property type="entry name" value="UPF0109 PROTEIN SCO5592"/>
    <property type="match status" value="1"/>
</dbReference>
<dbReference type="Proteomes" id="UP000188298">
    <property type="component" value="Chromosome"/>
</dbReference>
<evidence type="ECO:0000313" key="6">
    <source>
        <dbReference type="Proteomes" id="UP000188298"/>
    </source>
</evidence>
<dbReference type="Pfam" id="PF13083">
    <property type="entry name" value="KH_KhpA-B"/>
    <property type="match status" value="1"/>
</dbReference>
<dbReference type="CDD" id="cd22533">
    <property type="entry name" value="KH-II_YlqC-like"/>
    <property type="match status" value="1"/>
</dbReference>
<dbReference type="GeneID" id="60655784"/>
<dbReference type="KEGG" id="hbl:XJ32_04110"/>
<keyword evidence="2" id="KW-0694">RNA-binding</keyword>
<evidence type="ECO:0000313" key="4">
    <source>
        <dbReference type="EMBL" id="TLE04658.1"/>
    </source>
</evidence>
<name>A0A1Q2LG52_9HELI</name>
<dbReference type="Proteomes" id="UP000029870">
    <property type="component" value="Unassembled WGS sequence"/>
</dbReference>
<proteinExistence type="predicted"/>
<dbReference type="PANTHER" id="PTHR34654:SF1">
    <property type="entry name" value="RNA-BINDING PROTEIN KHPA"/>
    <property type="match status" value="1"/>
</dbReference>
<dbReference type="RefSeq" id="WP_004084323.1">
    <property type="nucleotide sequence ID" value="NZ_CALESD010000043.1"/>
</dbReference>
<gene>
    <name evidence="4" type="ORF">LS77_005485</name>
    <name evidence="3" type="ORF">XJ32_04110</name>
</gene>